<organism evidence="1 2">
    <name type="scientific">Paraburkholderia unamae</name>
    <dbReference type="NCBI Taxonomy" id="219649"/>
    <lineage>
        <taxon>Bacteria</taxon>
        <taxon>Pseudomonadati</taxon>
        <taxon>Pseudomonadota</taxon>
        <taxon>Betaproteobacteria</taxon>
        <taxon>Burkholderiales</taxon>
        <taxon>Burkholderiaceae</taxon>
        <taxon>Paraburkholderia</taxon>
    </lineage>
</organism>
<accession>A0ACC6RHX2</accession>
<dbReference type="Proteomes" id="UP001392318">
    <property type="component" value="Unassembled WGS sequence"/>
</dbReference>
<evidence type="ECO:0000313" key="2">
    <source>
        <dbReference type="Proteomes" id="UP001392318"/>
    </source>
</evidence>
<dbReference type="EMBL" id="JAYMRU010000007">
    <property type="protein sequence ID" value="MEM5400838.1"/>
    <property type="molecule type" value="Genomic_DNA"/>
</dbReference>
<comment type="caution">
    <text evidence="1">The sequence shown here is derived from an EMBL/GenBank/DDBJ whole genome shotgun (WGS) entry which is preliminary data.</text>
</comment>
<name>A0ACC6RHX2_9BURK</name>
<keyword evidence="2" id="KW-1185">Reference proteome</keyword>
<gene>
    <name evidence="1" type="ORF">VSR83_12165</name>
</gene>
<proteinExistence type="predicted"/>
<evidence type="ECO:0000313" key="1">
    <source>
        <dbReference type="EMBL" id="MEM5400838.1"/>
    </source>
</evidence>
<sequence>MKPVATLLSALIACVALSACEGSPVRNRMELGQSKRELKACLAANPGKPDACSTQYAAYQADLGAAQTTEPTMSALARGVSTRPSSTNVTVNNGY</sequence>
<protein>
    <submittedName>
        <fullName evidence="1">Uncharacterized protein</fullName>
    </submittedName>
</protein>
<reference evidence="1" key="1">
    <citation type="submission" date="2024-01" db="EMBL/GenBank/DDBJ databases">
        <title>The diversity of rhizobia nodulating Mimosa spp. in eleven states of Brazil covering several biomes is determined by host plant, location, and edaphic factors.</title>
        <authorList>
            <person name="Rouws L."/>
            <person name="Barauna A."/>
            <person name="Beukes C."/>
            <person name="De Faria S.M."/>
            <person name="Gross E."/>
            <person name="Dos Reis Junior F.B."/>
            <person name="Simon M."/>
            <person name="Maluk M."/>
            <person name="Odee D.W."/>
            <person name="Kenicer G."/>
            <person name="Young J.P.W."/>
            <person name="Reis V.M."/>
            <person name="Zilli J."/>
            <person name="James E.K."/>
        </authorList>
    </citation>
    <scope>NUCLEOTIDE SEQUENCE</scope>
    <source>
        <strain evidence="1">JPY452</strain>
    </source>
</reference>